<evidence type="ECO:0000313" key="3">
    <source>
        <dbReference type="EMBL" id="MBA0083683.1"/>
    </source>
</evidence>
<name>A0A7V8SV95_9BACT</name>
<keyword evidence="4" id="KW-1185">Reference proteome</keyword>
<accession>A0A7V8SV95</accession>
<sequence>MARFCAFFLYCLLLAVPPVTAQAPGAAEAYAQIRAEETNNSKIMWIIHEVADVYGPRVTGSPNLKAADDWAVKTMASWGLVNTHLEPWTFQPPSAATPVPGWESTELVAEALAPFHGQLMVKPLAWTPSTKGLVVAKVVLLDPPGLAPPRGGGFNFFATAPPPPEPKWALPPLPPAEKSEEPQQPTQAELDVYLNSVKDKVHGAIVFVGKHVEVPEEMNPAPMRRSEEEWKSRFGPDAKPFRFPEQPKPPEG</sequence>
<feature type="compositionally biased region" description="Basic and acidic residues" evidence="1">
    <location>
        <begin position="224"/>
        <end position="242"/>
    </location>
</feature>
<dbReference type="SUPFAM" id="SSF53187">
    <property type="entry name" value="Zn-dependent exopeptidases"/>
    <property type="match status" value="1"/>
</dbReference>
<feature type="non-terminal residue" evidence="3">
    <location>
        <position position="252"/>
    </location>
</feature>
<gene>
    <name evidence="3" type="ORF">HRJ53_01675</name>
</gene>
<dbReference type="Gene3D" id="3.40.630.10">
    <property type="entry name" value="Zn peptidases"/>
    <property type="match status" value="1"/>
</dbReference>
<evidence type="ECO:0000256" key="2">
    <source>
        <dbReference type="SAM" id="SignalP"/>
    </source>
</evidence>
<dbReference type="Gene3D" id="3.50.30.30">
    <property type="match status" value="1"/>
</dbReference>
<dbReference type="EMBL" id="JACDQQ010000170">
    <property type="protein sequence ID" value="MBA0083683.1"/>
    <property type="molecule type" value="Genomic_DNA"/>
</dbReference>
<feature type="region of interest" description="Disordered" evidence="1">
    <location>
        <begin position="216"/>
        <end position="252"/>
    </location>
</feature>
<evidence type="ECO:0008006" key="5">
    <source>
        <dbReference type="Google" id="ProtNLM"/>
    </source>
</evidence>
<feature type="signal peptide" evidence="2">
    <location>
        <begin position="1"/>
        <end position="21"/>
    </location>
</feature>
<proteinExistence type="predicted"/>
<keyword evidence="2" id="KW-0732">Signal</keyword>
<comment type="caution">
    <text evidence="3">The sequence shown here is derived from an EMBL/GenBank/DDBJ whole genome shotgun (WGS) entry which is preliminary data.</text>
</comment>
<dbReference type="AlphaFoldDB" id="A0A7V8SV95"/>
<protein>
    <recommendedName>
        <fullName evidence="5">Peptidase M28</fullName>
    </recommendedName>
</protein>
<dbReference type="Proteomes" id="UP000567293">
    <property type="component" value="Unassembled WGS sequence"/>
</dbReference>
<reference evidence="3" key="1">
    <citation type="submission" date="2020-06" db="EMBL/GenBank/DDBJ databases">
        <title>Legume-microbial interactions unlock mineral nutrients during tropical forest succession.</title>
        <authorList>
            <person name="Epihov D.Z."/>
        </authorList>
    </citation>
    <scope>NUCLEOTIDE SEQUENCE [LARGE SCALE GENOMIC DNA]</scope>
    <source>
        <strain evidence="3">Pan2503</strain>
    </source>
</reference>
<organism evidence="3 4">
    <name type="scientific">Candidatus Acidiferrum panamense</name>
    <dbReference type="NCBI Taxonomy" id="2741543"/>
    <lineage>
        <taxon>Bacteria</taxon>
        <taxon>Pseudomonadati</taxon>
        <taxon>Acidobacteriota</taxon>
        <taxon>Terriglobia</taxon>
        <taxon>Candidatus Acidiferrales</taxon>
        <taxon>Candidatus Acidiferrum</taxon>
    </lineage>
</organism>
<evidence type="ECO:0000313" key="4">
    <source>
        <dbReference type="Proteomes" id="UP000567293"/>
    </source>
</evidence>
<evidence type="ECO:0000256" key="1">
    <source>
        <dbReference type="SAM" id="MobiDB-lite"/>
    </source>
</evidence>
<feature type="compositionally biased region" description="Pro residues" evidence="1">
    <location>
        <begin position="160"/>
        <end position="175"/>
    </location>
</feature>
<feature type="region of interest" description="Disordered" evidence="1">
    <location>
        <begin position="159"/>
        <end position="186"/>
    </location>
</feature>
<feature type="chain" id="PRO_5031444305" description="Peptidase M28" evidence="2">
    <location>
        <begin position="22"/>
        <end position="252"/>
    </location>
</feature>